<dbReference type="PROSITE" id="PS00676">
    <property type="entry name" value="SIGMA54_INTERACT_2"/>
    <property type="match status" value="1"/>
</dbReference>
<accession>A0A5C6F310</accession>
<dbReference type="InterPro" id="IPR025943">
    <property type="entry name" value="Sigma_54_int_dom_ATP-bd_2"/>
</dbReference>
<dbReference type="Pfam" id="PF00158">
    <property type="entry name" value="Sigma54_activat"/>
    <property type="match status" value="1"/>
</dbReference>
<dbReference type="GO" id="GO:0005524">
    <property type="term" value="F:ATP binding"/>
    <property type="evidence" value="ECO:0007669"/>
    <property type="project" value="UniProtKB-KW"/>
</dbReference>
<dbReference type="RefSeq" id="WP_146458950.1">
    <property type="nucleotide sequence ID" value="NZ_SJPW01000004.1"/>
</dbReference>
<sequence length="604" mass="68938">MTSVLGLIVEDRPEQRELLERAVRSYDGVDWELRAFEGEFRFKDVLAWVTTQLSEAMAYDHACLFLDLLWKRRPTDQYESHNNRTAHNFLTLLLCPEDVLDRVRDDFLVDGLRLLIELAPRAYRNLSIAVISKFGVDSLRSFARSLGADTTIQKFPELREFFANAEPREVNEARFHKVFSGLLFDMYLPLVQRDLIDFESKGATHVTIAFDEIEGEHADIHSALVKWRHVNSHRAPETDRPLPLDYESLEHHVHSFVDTVVHHARFSFKQFAQRQMSNNGTVDCDGIVGQGMLPALTEIRRTAPLEQFGVFIYGEPGTGKERLARFVHEVSPRASGPYVIVDCTNLPENTNEVEYILFGVVPGAIPHVSPRRGLVEEAAGGTIFFDEIAEVQWIHQERLMRFLNDRMFRPFGESNYKMCDARFVFATNKNLESLVAAEKFKGDFRDRIRKAAPIEINIPPLRERRDDVTDLVDHFLAPLKQAALHTDIRIEADAVAELVKYHWPSNVRELNWVVDKLYLLADEGVISAELVRSQLEASTGGVSSRPDLSDLKGLPLDERLAIVEEAAMLEAYEAAKGVRTEMARLLGKTDRTKITKWCKSHESK</sequence>
<dbReference type="InterPro" id="IPR058031">
    <property type="entry name" value="AAA_lid_NorR"/>
</dbReference>
<dbReference type="InterPro" id="IPR027417">
    <property type="entry name" value="P-loop_NTPase"/>
</dbReference>
<dbReference type="Pfam" id="PF25601">
    <property type="entry name" value="AAA_lid_14"/>
    <property type="match status" value="1"/>
</dbReference>
<feature type="domain" description="Sigma-54 factor interaction" evidence="3">
    <location>
        <begin position="292"/>
        <end position="519"/>
    </location>
</feature>
<dbReference type="GO" id="GO:0006355">
    <property type="term" value="P:regulation of DNA-templated transcription"/>
    <property type="evidence" value="ECO:0007669"/>
    <property type="project" value="InterPro"/>
</dbReference>
<keyword evidence="2" id="KW-0067">ATP-binding</keyword>
<keyword evidence="1" id="KW-0547">Nucleotide-binding</keyword>
<dbReference type="OrthoDB" id="5496274at2"/>
<dbReference type="Proteomes" id="UP000318288">
    <property type="component" value="Unassembled WGS sequence"/>
</dbReference>
<evidence type="ECO:0000313" key="4">
    <source>
        <dbReference type="EMBL" id="TWU54797.1"/>
    </source>
</evidence>
<evidence type="ECO:0000256" key="2">
    <source>
        <dbReference type="ARBA" id="ARBA00022840"/>
    </source>
</evidence>
<name>A0A5C6F310_9BACT</name>
<protein>
    <submittedName>
        <fullName evidence="4">Nitrogen fixation protein VnfA</fullName>
    </submittedName>
</protein>
<dbReference type="PANTHER" id="PTHR32071">
    <property type="entry name" value="TRANSCRIPTIONAL REGULATORY PROTEIN"/>
    <property type="match status" value="1"/>
</dbReference>
<dbReference type="InterPro" id="IPR002078">
    <property type="entry name" value="Sigma_54_int"/>
</dbReference>
<dbReference type="AlphaFoldDB" id="A0A5C6F310"/>
<proteinExistence type="predicted"/>
<evidence type="ECO:0000259" key="3">
    <source>
        <dbReference type="PROSITE" id="PS50045"/>
    </source>
</evidence>
<dbReference type="Gene3D" id="3.40.50.300">
    <property type="entry name" value="P-loop containing nucleotide triphosphate hydrolases"/>
    <property type="match status" value="1"/>
</dbReference>
<dbReference type="Gene3D" id="1.10.8.60">
    <property type="match status" value="1"/>
</dbReference>
<keyword evidence="5" id="KW-1185">Reference proteome</keyword>
<reference evidence="4 5" key="1">
    <citation type="submission" date="2019-02" db="EMBL/GenBank/DDBJ databases">
        <title>Deep-cultivation of Planctomycetes and their phenomic and genomic characterization uncovers novel biology.</title>
        <authorList>
            <person name="Wiegand S."/>
            <person name="Jogler M."/>
            <person name="Boedeker C."/>
            <person name="Pinto D."/>
            <person name="Vollmers J."/>
            <person name="Rivas-Marin E."/>
            <person name="Kohn T."/>
            <person name="Peeters S.H."/>
            <person name="Heuer A."/>
            <person name="Rast P."/>
            <person name="Oberbeckmann S."/>
            <person name="Bunk B."/>
            <person name="Jeske O."/>
            <person name="Meyerdierks A."/>
            <person name="Storesund J.E."/>
            <person name="Kallscheuer N."/>
            <person name="Luecker S."/>
            <person name="Lage O.M."/>
            <person name="Pohl T."/>
            <person name="Merkel B.J."/>
            <person name="Hornburger P."/>
            <person name="Mueller R.-W."/>
            <person name="Bruemmer F."/>
            <person name="Labrenz M."/>
            <person name="Spormann A.M."/>
            <person name="Op Den Camp H."/>
            <person name="Overmann J."/>
            <person name="Amann R."/>
            <person name="Jetten M.S.M."/>
            <person name="Mascher T."/>
            <person name="Medema M.H."/>
            <person name="Devos D.P."/>
            <person name="Kaster A.-K."/>
            <person name="Ovreas L."/>
            <person name="Rohde M."/>
            <person name="Galperin M.Y."/>
            <person name="Jogler C."/>
        </authorList>
    </citation>
    <scope>NUCLEOTIDE SEQUENCE [LARGE SCALE GENOMIC DNA]</scope>
    <source>
        <strain evidence="4 5">Poly51</strain>
    </source>
</reference>
<gene>
    <name evidence="4" type="primary">vnfA_2</name>
    <name evidence="4" type="ORF">Poly51_35160</name>
</gene>
<dbReference type="PROSITE" id="PS50045">
    <property type="entry name" value="SIGMA54_INTERACT_4"/>
    <property type="match status" value="1"/>
</dbReference>
<dbReference type="SUPFAM" id="SSF52540">
    <property type="entry name" value="P-loop containing nucleoside triphosphate hydrolases"/>
    <property type="match status" value="1"/>
</dbReference>
<evidence type="ECO:0000313" key="5">
    <source>
        <dbReference type="Proteomes" id="UP000318288"/>
    </source>
</evidence>
<comment type="caution">
    <text evidence="4">The sequence shown here is derived from an EMBL/GenBank/DDBJ whole genome shotgun (WGS) entry which is preliminary data.</text>
</comment>
<dbReference type="EMBL" id="SJPW01000004">
    <property type="protein sequence ID" value="TWU54797.1"/>
    <property type="molecule type" value="Genomic_DNA"/>
</dbReference>
<dbReference type="CDD" id="cd00009">
    <property type="entry name" value="AAA"/>
    <property type="match status" value="1"/>
</dbReference>
<organism evidence="4 5">
    <name type="scientific">Rubripirellula tenax</name>
    <dbReference type="NCBI Taxonomy" id="2528015"/>
    <lineage>
        <taxon>Bacteria</taxon>
        <taxon>Pseudomonadati</taxon>
        <taxon>Planctomycetota</taxon>
        <taxon>Planctomycetia</taxon>
        <taxon>Pirellulales</taxon>
        <taxon>Pirellulaceae</taxon>
        <taxon>Rubripirellula</taxon>
    </lineage>
</organism>
<evidence type="ECO:0000256" key="1">
    <source>
        <dbReference type="ARBA" id="ARBA00022741"/>
    </source>
</evidence>